<dbReference type="PROSITE" id="PS01360">
    <property type="entry name" value="ZF_MYND_1"/>
    <property type="match status" value="1"/>
</dbReference>
<evidence type="ECO:0000256" key="5">
    <source>
        <dbReference type="SAM" id="MobiDB-lite"/>
    </source>
</evidence>
<comment type="caution">
    <text evidence="7">The sequence shown here is derived from an EMBL/GenBank/DDBJ whole genome shotgun (WGS) entry which is preliminary data.</text>
</comment>
<evidence type="ECO:0000256" key="4">
    <source>
        <dbReference type="PROSITE-ProRule" id="PRU00134"/>
    </source>
</evidence>
<dbReference type="AlphaFoldDB" id="A0AAW0EE71"/>
<name>A0AAW0EE71_9AGAR</name>
<accession>A0AAW0EE71</accession>
<dbReference type="InterPro" id="IPR002893">
    <property type="entry name" value="Znf_MYND"/>
</dbReference>
<evidence type="ECO:0000259" key="6">
    <source>
        <dbReference type="PROSITE" id="PS50865"/>
    </source>
</evidence>
<keyword evidence="3" id="KW-0862">Zinc</keyword>
<gene>
    <name evidence="7" type="ORF">R3P38DRAFT_2835126</name>
</gene>
<evidence type="ECO:0000256" key="1">
    <source>
        <dbReference type="ARBA" id="ARBA00022723"/>
    </source>
</evidence>
<dbReference type="PROSITE" id="PS50865">
    <property type="entry name" value="ZF_MYND_2"/>
    <property type="match status" value="1"/>
</dbReference>
<evidence type="ECO:0000256" key="3">
    <source>
        <dbReference type="ARBA" id="ARBA00022833"/>
    </source>
</evidence>
<sequence>MDPCGNTLCDQIANRQCSECKKARYCSRECQKQNWPTHKIVCKSLKEVDKTRCTGCKKKFGPEIGRPDETCPDCHYTACESCACHNRRGTCYCENSNFGHPYCGRVPEWYHASQATGKVYRGDNHPEASDASSHGIPDAQWEDEPRKCGNCGEVKRCLIPGYMCNNWLCQ</sequence>
<keyword evidence="8" id="KW-1185">Reference proteome</keyword>
<evidence type="ECO:0000313" key="8">
    <source>
        <dbReference type="Proteomes" id="UP001362999"/>
    </source>
</evidence>
<keyword evidence="2 4" id="KW-0863">Zinc-finger</keyword>
<dbReference type="GO" id="GO:0008270">
    <property type="term" value="F:zinc ion binding"/>
    <property type="evidence" value="ECO:0007669"/>
    <property type="project" value="UniProtKB-KW"/>
</dbReference>
<dbReference type="EMBL" id="JAWWNJ010000002">
    <property type="protein sequence ID" value="KAK7062406.1"/>
    <property type="molecule type" value="Genomic_DNA"/>
</dbReference>
<organism evidence="7 8">
    <name type="scientific">Favolaschia claudopus</name>
    <dbReference type="NCBI Taxonomy" id="2862362"/>
    <lineage>
        <taxon>Eukaryota</taxon>
        <taxon>Fungi</taxon>
        <taxon>Dikarya</taxon>
        <taxon>Basidiomycota</taxon>
        <taxon>Agaricomycotina</taxon>
        <taxon>Agaricomycetes</taxon>
        <taxon>Agaricomycetidae</taxon>
        <taxon>Agaricales</taxon>
        <taxon>Marasmiineae</taxon>
        <taxon>Mycenaceae</taxon>
        <taxon>Favolaschia</taxon>
    </lineage>
</organism>
<reference evidence="7 8" key="1">
    <citation type="journal article" date="2024" name="J Genomics">
        <title>Draft genome sequencing and assembly of Favolaschia claudopus CIRM-BRFM 2984 isolated from oak limbs.</title>
        <authorList>
            <person name="Navarro D."/>
            <person name="Drula E."/>
            <person name="Chaduli D."/>
            <person name="Cazenave R."/>
            <person name="Ahrendt S."/>
            <person name="Wang J."/>
            <person name="Lipzen A."/>
            <person name="Daum C."/>
            <person name="Barry K."/>
            <person name="Grigoriev I.V."/>
            <person name="Favel A."/>
            <person name="Rosso M.N."/>
            <person name="Martin F."/>
        </authorList>
    </citation>
    <scope>NUCLEOTIDE SEQUENCE [LARGE SCALE GENOMIC DNA]</scope>
    <source>
        <strain evidence="7 8">CIRM-BRFM 2984</strain>
    </source>
</reference>
<dbReference type="Gene3D" id="6.10.140.2220">
    <property type="match status" value="1"/>
</dbReference>
<dbReference type="Proteomes" id="UP001362999">
    <property type="component" value="Unassembled WGS sequence"/>
</dbReference>
<proteinExistence type="predicted"/>
<evidence type="ECO:0000256" key="2">
    <source>
        <dbReference type="ARBA" id="ARBA00022771"/>
    </source>
</evidence>
<protein>
    <recommendedName>
        <fullName evidence="6">MYND-type domain-containing protein</fullName>
    </recommendedName>
</protein>
<dbReference type="Pfam" id="PF01753">
    <property type="entry name" value="zf-MYND"/>
    <property type="match status" value="1"/>
</dbReference>
<evidence type="ECO:0000313" key="7">
    <source>
        <dbReference type="EMBL" id="KAK7062406.1"/>
    </source>
</evidence>
<feature type="domain" description="MYND-type" evidence="6">
    <location>
        <begin position="1"/>
        <end position="42"/>
    </location>
</feature>
<dbReference type="SUPFAM" id="SSF144232">
    <property type="entry name" value="HIT/MYND zinc finger-like"/>
    <property type="match status" value="1"/>
</dbReference>
<keyword evidence="1" id="KW-0479">Metal-binding</keyword>
<feature type="region of interest" description="Disordered" evidence="5">
    <location>
        <begin position="121"/>
        <end position="145"/>
    </location>
</feature>